<reference evidence="2" key="1">
    <citation type="journal article" date="2014" name="Nat. Commun.">
        <title>The emerging biofuel crop Camelina sativa retains a highly undifferentiated hexaploid genome structure.</title>
        <authorList>
            <person name="Kagale S."/>
            <person name="Koh C."/>
            <person name="Nixon J."/>
            <person name="Bollina V."/>
            <person name="Clarke W.E."/>
            <person name="Tuteja R."/>
            <person name="Spillane C."/>
            <person name="Robinson S.J."/>
            <person name="Links M.G."/>
            <person name="Clarke C."/>
            <person name="Higgins E.E."/>
            <person name="Huebert T."/>
            <person name="Sharpe A.G."/>
            <person name="Parkin I.A."/>
        </authorList>
    </citation>
    <scope>NUCLEOTIDE SEQUENCE [LARGE SCALE GENOMIC DNA]</scope>
    <source>
        <strain evidence="2">cv. DH55</strain>
    </source>
</reference>
<evidence type="ECO:0000313" key="3">
    <source>
        <dbReference type="RefSeq" id="XP_019099668.1"/>
    </source>
</evidence>
<dbReference type="SUPFAM" id="SSF56672">
    <property type="entry name" value="DNA/RNA polymerases"/>
    <property type="match status" value="1"/>
</dbReference>
<feature type="domain" description="Reverse transcriptase Ty1/copia-type" evidence="1">
    <location>
        <begin position="11"/>
        <end position="83"/>
    </location>
</feature>
<keyword evidence="2" id="KW-1185">Reference proteome</keyword>
<gene>
    <name evidence="3" type="primary">LOC109132493</name>
</gene>
<dbReference type="Proteomes" id="UP000694864">
    <property type="component" value="Chromosome 4"/>
</dbReference>
<dbReference type="InterPro" id="IPR013103">
    <property type="entry name" value="RVT_2"/>
</dbReference>
<sequence length="350" mass="39619">MEEELEQFEHNDVWELVRRPVNVNIIGTKWIFKNKIDESGVVVQNKARLVAQGYTQIEGVDFEETFAPVARLESIRLFLGMACILNFKAPRAWYERLTSFLMEKGYNRGSVDKILFILEQEDDIMMVQIYVDDIIFKSTSKKLVDNFVNSMTQEFEMSLVGELKYFPGSQITQSDQGIFISQSTYARQLLKKFQMDKCKEAKIPMSTSLKLSKDLDGKAVDAKQYRGMIGSLLYLTASRPDLCFSVGMCARYQSNPKESHLEAVKRIIKYVKGTVDFGIWYSKGSNKGLVGYCDADYAGSVTDRKITSGGCFFLGNNIIAWLSKKQNSISMSTAESKYIAMGSCVLSYCG</sequence>
<organism evidence="2 3">
    <name type="scientific">Camelina sativa</name>
    <name type="common">False flax</name>
    <name type="synonym">Myagrum sativum</name>
    <dbReference type="NCBI Taxonomy" id="90675"/>
    <lineage>
        <taxon>Eukaryota</taxon>
        <taxon>Viridiplantae</taxon>
        <taxon>Streptophyta</taxon>
        <taxon>Embryophyta</taxon>
        <taxon>Tracheophyta</taxon>
        <taxon>Spermatophyta</taxon>
        <taxon>Magnoliopsida</taxon>
        <taxon>eudicotyledons</taxon>
        <taxon>Gunneridae</taxon>
        <taxon>Pentapetalae</taxon>
        <taxon>rosids</taxon>
        <taxon>malvids</taxon>
        <taxon>Brassicales</taxon>
        <taxon>Brassicaceae</taxon>
        <taxon>Camelineae</taxon>
        <taxon>Camelina</taxon>
    </lineage>
</organism>
<reference evidence="3" key="2">
    <citation type="submission" date="2025-08" db="UniProtKB">
        <authorList>
            <consortium name="RefSeq"/>
        </authorList>
    </citation>
    <scope>IDENTIFICATION</scope>
    <source>
        <tissue evidence="3">Leaf</tissue>
    </source>
</reference>
<evidence type="ECO:0000259" key="1">
    <source>
        <dbReference type="Pfam" id="PF07727"/>
    </source>
</evidence>
<feature type="domain" description="Reverse transcriptase Ty1/copia-type" evidence="1">
    <location>
        <begin position="88"/>
        <end position="206"/>
    </location>
</feature>
<protein>
    <submittedName>
        <fullName evidence="3">Uncharacterized protein LOC109132493</fullName>
    </submittedName>
</protein>
<name>A0ABM1RKY0_CAMSA</name>
<dbReference type="GeneID" id="109132493"/>
<dbReference type="PANTHER" id="PTHR11439">
    <property type="entry name" value="GAG-POL-RELATED RETROTRANSPOSON"/>
    <property type="match status" value="1"/>
</dbReference>
<dbReference type="RefSeq" id="XP_019099668.1">
    <property type="nucleotide sequence ID" value="XM_019244123.1"/>
</dbReference>
<dbReference type="CDD" id="cd09272">
    <property type="entry name" value="RNase_HI_RT_Ty1"/>
    <property type="match status" value="1"/>
</dbReference>
<proteinExistence type="predicted"/>
<accession>A0ABM1RKY0</accession>
<dbReference type="Pfam" id="PF07727">
    <property type="entry name" value="RVT_2"/>
    <property type="match status" value="2"/>
</dbReference>
<dbReference type="PANTHER" id="PTHR11439:SF486">
    <property type="entry name" value="RLK (RECEPTOR-LIKE KINASE) PROTEIN, PUTATIVE-RELATED"/>
    <property type="match status" value="1"/>
</dbReference>
<evidence type="ECO:0000313" key="2">
    <source>
        <dbReference type="Proteomes" id="UP000694864"/>
    </source>
</evidence>
<dbReference type="InterPro" id="IPR043502">
    <property type="entry name" value="DNA/RNA_pol_sf"/>
</dbReference>